<organism evidence="2 3">
    <name type="scientific">Idiomarina baltica</name>
    <dbReference type="NCBI Taxonomy" id="190892"/>
    <lineage>
        <taxon>Bacteria</taxon>
        <taxon>Pseudomonadati</taxon>
        <taxon>Pseudomonadota</taxon>
        <taxon>Gammaproteobacteria</taxon>
        <taxon>Alteromonadales</taxon>
        <taxon>Idiomarinaceae</taxon>
        <taxon>Idiomarina</taxon>
    </lineage>
</organism>
<dbReference type="EMBL" id="DMUP01000042">
    <property type="protein sequence ID" value="HAR55519.1"/>
    <property type="molecule type" value="Genomic_DNA"/>
</dbReference>
<evidence type="ECO:0008006" key="4">
    <source>
        <dbReference type="Google" id="ProtNLM"/>
    </source>
</evidence>
<feature type="coiled-coil region" evidence="1">
    <location>
        <begin position="97"/>
        <end position="307"/>
    </location>
</feature>
<dbReference type="AlphaFoldDB" id="A0A348WLV7"/>
<dbReference type="Proteomes" id="UP000262878">
    <property type="component" value="Unassembled WGS sequence"/>
</dbReference>
<accession>A0A348WLV7</accession>
<comment type="caution">
    <text evidence="2">The sequence shown here is derived from an EMBL/GenBank/DDBJ whole genome shotgun (WGS) entry which is preliminary data.</text>
</comment>
<dbReference type="Gene3D" id="1.10.287.1490">
    <property type="match status" value="1"/>
</dbReference>
<evidence type="ECO:0000256" key="1">
    <source>
        <dbReference type="SAM" id="Coils"/>
    </source>
</evidence>
<protein>
    <recommendedName>
        <fullName evidence="4">KfrA N-terminal DNA-binding domain-containing protein</fullName>
    </recommendedName>
</protein>
<name>A0A348WLV7_9GAMM</name>
<proteinExistence type="predicted"/>
<reference evidence="2 3" key="1">
    <citation type="journal article" date="2018" name="Nat. Biotechnol.">
        <title>A standardized bacterial taxonomy based on genome phylogeny substantially revises the tree of life.</title>
        <authorList>
            <person name="Parks D.H."/>
            <person name="Chuvochina M."/>
            <person name="Waite D.W."/>
            <person name="Rinke C."/>
            <person name="Skarshewski A."/>
            <person name="Chaumeil P.A."/>
            <person name="Hugenholtz P."/>
        </authorList>
    </citation>
    <scope>NUCLEOTIDE SEQUENCE [LARGE SCALE GENOMIC DNA]</scope>
    <source>
        <strain evidence="2">UBA9360</strain>
    </source>
</reference>
<gene>
    <name evidence="2" type="ORF">DCR58_01900</name>
</gene>
<evidence type="ECO:0000313" key="3">
    <source>
        <dbReference type="Proteomes" id="UP000262878"/>
    </source>
</evidence>
<sequence>MAKTQGSIELQSKINDICDEHYARGEMLSVTELLRLVPELNSRSTIHGYYKKWKEDKAKQEQDLTNNTKFSPDFMRSLVKELTRLNLETEAKYKHEAQEANAQCQVAIDDLANVESELETANNLNEAKDRRIAQLETELVKVEERLNGVIEAERGKHETIVKELRDQAAASKHERAELNETIESLRKALAKAELKLESNEAYVSEVKEQNRALSQDNKVLSQEIAQRSSDIAGLSEKLSGKEALVKNLSESNSELKTRVEEQSKQLQNAIQRLEAAASEIKGLNDTLDDTREKLLDATHKITSLEKTNSEQSAVIARFTDKTSGG</sequence>
<evidence type="ECO:0000313" key="2">
    <source>
        <dbReference type="EMBL" id="HAR55519.1"/>
    </source>
</evidence>
<keyword evidence="1" id="KW-0175">Coiled coil</keyword>